<evidence type="ECO:0000256" key="2">
    <source>
        <dbReference type="SAM" id="Phobius"/>
    </source>
</evidence>
<comment type="caution">
    <text evidence="3">The sequence shown here is derived from an EMBL/GenBank/DDBJ whole genome shotgun (WGS) entry which is preliminary data.</text>
</comment>
<accession>A0A2T0FN94</accession>
<protein>
    <submittedName>
        <fullName evidence="3">Uncharacterized protein</fullName>
    </submittedName>
</protein>
<dbReference type="GeneID" id="36517813"/>
<dbReference type="AlphaFoldDB" id="A0A2T0FN94"/>
<dbReference type="Pfam" id="PF06522">
    <property type="entry name" value="B12D"/>
    <property type="match status" value="1"/>
</dbReference>
<evidence type="ECO:0000313" key="4">
    <source>
        <dbReference type="Proteomes" id="UP000238350"/>
    </source>
</evidence>
<organism evidence="3 4">
    <name type="scientific">Wickerhamiella sorbophila</name>
    <dbReference type="NCBI Taxonomy" id="45607"/>
    <lineage>
        <taxon>Eukaryota</taxon>
        <taxon>Fungi</taxon>
        <taxon>Dikarya</taxon>
        <taxon>Ascomycota</taxon>
        <taxon>Saccharomycotina</taxon>
        <taxon>Dipodascomycetes</taxon>
        <taxon>Dipodascales</taxon>
        <taxon>Trichomonascaceae</taxon>
        <taxon>Wickerhamiella</taxon>
    </lineage>
</organism>
<feature type="region of interest" description="Disordered" evidence="1">
    <location>
        <begin position="76"/>
        <end position="98"/>
    </location>
</feature>
<sequence length="98" mass="10618">MASATGAAAACPDTVQLTTPSHLTQTRKMRASMLLRSAAKPHTNSKFPYEVWPLFVAMGFVCCFAGYRAVKNLGGPEVRKTRSGETISRGPKIEGEHH</sequence>
<name>A0A2T0FN94_9ASCO</name>
<dbReference type="RefSeq" id="XP_024666390.1">
    <property type="nucleotide sequence ID" value="XM_024810622.1"/>
</dbReference>
<keyword evidence="2" id="KW-1133">Transmembrane helix</keyword>
<dbReference type="InterPro" id="IPR010530">
    <property type="entry name" value="B12D"/>
</dbReference>
<keyword evidence="2" id="KW-0472">Membrane</keyword>
<keyword evidence="4" id="KW-1185">Reference proteome</keyword>
<evidence type="ECO:0000313" key="3">
    <source>
        <dbReference type="EMBL" id="PRT56445.1"/>
    </source>
</evidence>
<gene>
    <name evidence="3" type="ORF">B9G98_04065</name>
</gene>
<proteinExistence type="predicted"/>
<dbReference type="Proteomes" id="UP000238350">
    <property type="component" value="Unassembled WGS sequence"/>
</dbReference>
<reference evidence="3 4" key="1">
    <citation type="submission" date="2017-04" db="EMBL/GenBank/DDBJ databases">
        <title>Genome sequencing of [Candida] sorbophila.</title>
        <authorList>
            <person name="Ahn J.O."/>
        </authorList>
    </citation>
    <scope>NUCLEOTIDE SEQUENCE [LARGE SCALE GENOMIC DNA]</scope>
    <source>
        <strain evidence="3 4">DS02</strain>
    </source>
</reference>
<dbReference type="EMBL" id="NDIQ01000022">
    <property type="protein sequence ID" value="PRT56445.1"/>
    <property type="molecule type" value="Genomic_DNA"/>
</dbReference>
<keyword evidence="2" id="KW-0812">Transmembrane</keyword>
<evidence type="ECO:0000256" key="1">
    <source>
        <dbReference type="SAM" id="MobiDB-lite"/>
    </source>
</evidence>
<feature type="transmembrane region" description="Helical" evidence="2">
    <location>
        <begin position="51"/>
        <end position="70"/>
    </location>
</feature>